<dbReference type="EMBL" id="PFMD01000058">
    <property type="protein sequence ID" value="PIY96088.1"/>
    <property type="molecule type" value="Genomic_DNA"/>
</dbReference>
<reference evidence="1 2" key="1">
    <citation type="submission" date="2017-09" db="EMBL/GenBank/DDBJ databases">
        <title>Depth-based differentiation of microbial function through sediment-hosted aquifers and enrichment of novel symbionts in the deep terrestrial subsurface.</title>
        <authorList>
            <person name="Probst A.J."/>
            <person name="Ladd B."/>
            <person name="Jarett J.K."/>
            <person name="Geller-Mcgrath D.E."/>
            <person name="Sieber C.M."/>
            <person name="Emerson J.B."/>
            <person name="Anantharaman K."/>
            <person name="Thomas B.C."/>
            <person name="Malmstrom R."/>
            <person name="Stieglmeier M."/>
            <person name="Klingl A."/>
            <person name="Woyke T."/>
            <person name="Ryan C.M."/>
            <person name="Banfield J.F."/>
        </authorList>
    </citation>
    <scope>NUCLEOTIDE SEQUENCE [LARGE SCALE GENOMIC DNA]</scope>
    <source>
        <strain evidence="1">CG_4_10_14_0_8_um_filter_42_10</strain>
    </source>
</reference>
<sequence>MRRIILDNINLGGLADSKYLGTEKSVQGMAGLDVHTEPGVIKVNQKLTKESGSTVDGFAKTAVVCSDGNTYFFTDNGKIIKRTAAGAYSVFRSVSGAILGAFEYDGFVYYARAHYLGRWLISDPTYIDDTDRSFQNDGAYHPMLTLNGVLYIGDGNVVAQMEKTEIAGSGTITSAGTYVYGVGTHFTTEAIARGKIRWIDNNGNSQERYITSVTSDTVLHIESAFDPTPPTMPYKLSRHIWSANALDLTKDQTITSLGPLVTELLIGTTASSDSNICHIYRWNTWSLSFSADDIVPENSINCFLPTDNYVLVQAGSKGNFYVYSNNRLEPMFKLPGVWLNKTAIIHPCAAVNFNNMPYFGLSNVSGNPAGQGIYSYGGHSSNYPRVLNLEYIISQDKTASIEIGAVVGVGSIILVAWKDGTTYGVDKLDFSYKYTSAYFESRLIITDRSAQSDAVIRCCYRSLPTNTNLSIKIKKDHAAAWSDALTTRIDATRKFIETINKIGVFITLEVRIEFTVSVNNAPELERVEIDLP</sequence>
<name>A0A2M7RH59_9BACT</name>
<dbReference type="AlphaFoldDB" id="A0A2M7RH59"/>
<evidence type="ECO:0000313" key="1">
    <source>
        <dbReference type="EMBL" id="PIY96088.1"/>
    </source>
</evidence>
<gene>
    <name evidence="1" type="ORF">COY66_05025</name>
</gene>
<protein>
    <submittedName>
        <fullName evidence="1">Uncharacterized protein</fullName>
    </submittedName>
</protein>
<proteinExistence type="predicted"/>
<organism evidence="1 2">
    <name type="scientific">Candidatus Kerfeldbacteria bacterium CG_4_10_14_0_8_um_filter_42_10</name>
    <dbReference type="NCBI Taxonomy" id="2014248"/>
    <lineage>
        <taxon>Bacteria</taxon>
        <taxon>Candidatus Kerfeldiibacteriota</taxon>
    </lineage>
</organism>
<comment type="caution">
    <text evidence="1">The sequence shown here is derived from an EMBL/GenBank/DDBJ whole genome shotgun (WGS) entry which is preliminary data.</text>
</comment>
<evidence type="ECO:0000313" key="2">
    <source>
        <dbReference type="Proteomes" id="UP000230779"/>
    </source>
</evidence>
<dbReference type="Proteomes" id="UP000230779">
    <property type="component" value="Unassembled WGS sequence"/>
</dbReference>
<accession>A0A2M7RH59</accession>